<dbReference type="AlphaFoldDB" id="A0A8T2RMR7"/>
<accession>A0A8T2RMR7</accession>
<evidence type="ECO:0000313" key="2">
    <source>
        <dbReference type="Proteomes" id="UP000825935"/>
    </source>
</evidence>
<name>A0A8T2RMR7_CERRI</name>
<sequence>MSLSSKGYCSIYNVFCSIVVLMKKGRCLKKSKSSQHLLMKKFRTVQVAISTLTKYEREKGSLVYNAHNNIFVDLKFLQYRVVQLYNISIMDCPTNLKYLIKRDYCEVLSTKSGSKNFYLNE</sequence>
<evidence type="ECO:0000313" key="1">
    <source>
        <dbReference type="EMBL" id="KAH7297084.1"/>
    </source>
</evidence>
<organism evidence="1 2">
    <name type="scientific">Ceratopteris richardii</name>
    <name type="common">Triangle waterfern</name>
    <dbReference type="NCBI Taxonomy" id="49495"/>
    <lineage>
        <taxon>Eukaryota</taxon>
        <taxon>Viridiplantae</taxon>
        <taxon>Streptophyta</taxon>
        <taxon>Embryophyta</taxon>
        <taxon>Tracheophyta</taxon>
        <taxon>Polypodiopsida</taxon>
        <taxon>Polypodiidae</taxon>
        <taxon>Polypodiales</taxon>
        <taxon>Pteridineae</taxon>
        <taxon>Pteridaceae</taxon>
        <taxon>Parkerioideae</taxon>
        <taxon>Ceratopteris</taxon>
    </lineage>
</organism>
<protein>
    <submittedName>
        <fullName evidence="1">Uncharacterized protein</fullName>
    </submittedName>
</protein>
<reference evidence="1" key="1">
    <citation type="submission" date="2021-08" db="EMBL/GenBank/DDBJ databases">
        <title>WGS assembly of Ceratopteris richardii.</title>
        <authorList>
            <person name="Marchant D.B."/>
            <person name="Chen G."/>
            <person name="Jenkins J."/>
            <person name="Shu S."/>
            <person name="Leebens-Mack J."/>
            <person name="Grimwood J."/>
            <person name="Schmutz J."/>
            <person name="Soltis P."/>
            <person name="Soltis D."/>
            <person name="Chen Z.-H."/>
        </authorList>
    </citation>
    <scope>NUCLEOTIDE SEQUENCE</scope>
    <source>
        <strain evidence="1">Whitten #5841</strain>
        <tissue evidence="1">Leaf</tissue>
    </source>
</reference>
<proteinExistence type="predicted"/>
<dbReference type="Proteomes" id="UP000825935">
    <property type="component" value="Chromosome 26"/>
</dbReference>
<gene>
    <name evidence="1" type="ORF">KP509_26G052500</name>
</gene>
<keyword evidence="2" id="KW-1185">Reference proteome</keyword>
<comment type="caution">
    <text evidence="1">The sequence shown here is derived from an EMBL/GenBank/DDBJ whole genome shotgun (WGS) entry which is preliminary data.</text>
</comment>
<dbReference type="EMBL" id="CM035431">
    <property type="protein sequence ID" value="KAH7297084.1"/>
    <property type="molecule type" value="Genomic_DNA"/>
</dbReference>